<evidence type="ECO:0000313" key="3">
    <source>
        <dbReference type="Proteomes" id="UP000014760"/>
    </source>
</evidence>
<dbReference type="EMBL" id="KB292478">
    <property type="protein sequence ID" value="ELU17541.1"/>
    <property type="molecule type" value="Genomic_DNA"/>
</dbReference>
<sequence length="231" mass="26825">PVLIGLFQGNKKPFPVASYLEDFLNEYRLLKDHGLTFQDKSFGVAIKAFVCDAPARAFLKGTKYHSGFDSCERCIIKGETINRRVTMISPNPLPTRNDRDFHDMMYYGKHQVARSPLVDYDIECVMRFPLDYMHMICLGVVRRLLFFLRSGPRRCKLSSRQFQEISKNLEDLRGKLPSEFARQPRSLSELERWKATEFRQFVLYTGVIVLKDVVSKAIYQHFLCLKVAVSI</sequence>
<evidence type="ECO:0000313" key="1">
    <source>
        <dbReference type="EMBL" id="ELU17541.1"/>
    </source>
</evidence>
<reference evidence="3" key="1">
    <citation type="submission" date="2012-12" db="EMBL/GenBank/DDBJ databases">
        <authorList>
            <person name="Hellsten U."/>
            <person name="Grimwood J."/>
            <person name="Chapman J.A."/>
            <person name="Shapiro H."/>
            <person name="Aerts A."/>
            <person name="Otillar R.P."/>
            <person name="Terry A.Y."/>
            <person name="Boore J.L."/>
            <person name="Simakov O."/>
            <person name="Marletaz F."/>
            <person name="Cho S.-J."/>
            <person name="Edsinger-Gonzales E."/>
            <person name="Havlak P."/>
            <person name="Kuo D.-H."/>
            <person name="Larsson T."/>
            <person name="Lv J."/>
            <person name="Arendt D."/>
            <person name="Savage R."/>
            <person name="Osoegawa K."/>
            <person name="de Jong P."/>
            <person name="Lindberg D.R."/>
            <person name="Seaver E.C."/>
            <person name="Weisblat D.A."/>
            <person name="Putnam N.H."/>
            <person name="Grigoriev I.V."/>
            <person name="Rokhsar D.S."/>
        </authorList>
    </citation>
    <scope>NUCLEOTIDE SEQUENCE</scope>
    <source>
        <strain evidence="3">I ESC-2004</strain>
    </source>
</reference>
<gene>
    <name evidence="1" type="ORF">CAPTEDRAFT_30221</name>
</gene>
<proteinExistence type="predicted"/>
<organism evidence="1">
    <name type="scientific">Capitella teleta</name>
    <name type="common">Polychaete worm</name>
    <dbReference type="NCBI Taxonomy" id="283909"/>
    <lineage>
        <taxon>Eukaryota</taxon>
        <taxon>Metazoa</taxon>
        <taxon>Spiralia</taxon>
        <taxon>Lophotrochozoa</taxon>
        <taxon>Annelida</taxon>
        <taxon>Polychaeta</taxon>
        <taxon>Sedentaria</taxon>
        <taxon>Scolecida</taxon>
        <taxon>Capitellidae</taxon>
        <taxon>Capitella</taxon>
    </lineage>
</organism>
<feature type="non-terminal residue" evidence="1">
    <location>
        <position position="1"/>
    </location>
</feature>
<evidence type="ECO:0000313" key="2">
    <source>
        <dbReference type="EnsemblMetazoa" id="CapteP30221"/>
    </source>
</evidence>
<dbReference type="EMBL" id="AMQN01035752">
    <property type="status" value="NOT_ANNOTATED_CDS"/>
    <property type="molecule type" value="Genomic_DNA"/>
</dbReference>
<protein>
    <recommendedName>
        <fullName evidence="4">Transposase domain-containing protein</fullName>
    </recommendedName>
</protein>
<accession>R7VKN8</accession>
<feature type="non-terminal residue" evidence="1">
    <location>
        <position position="231"/>
    </location>
</feature>
<evidence type="ECO:0008006" key="4">
    <source>
        <dbReference type="Google" id="ProtNLM"/>
    </source>
</evidence>
<dbReference type="OMA" id="HAAITIF"/>
<dbReference type="HOGENOM" id="CLU_004416_5_0_1"/>
<reference evidence="2" key="3">
    <citation type="submission" date="2015-06" db="UniProtKB">
        <authorList>
            <consortium name="EnsemblMetazoa"/>
        </authorList>
    </citation>
    <scope>IDENTIFICATION</scope>
</reference>
<name>R7VKN8_CAPTE</name>
<dbReference type="OrthoDB" id="10036512at2759"/>
<dbReference type="PANTHER" id="PTHR33053:SF26">
    <property type="entry name" value="TRANSPOSASE DOMAIN-CONTAINING PROTEIN"/>
    <property type="match status" value="1"/>
</dbReference>
<dbReference type="EnsemblMetazoa" id="CapteT30221">
    <property type="protein sequence ID" value="CapteP30221"/>
    <property type="gene ID" value="CapteG30221"/>
</dbReference>
<dbReference type="AlphaFoldDB" id="R7VKN8"/>
<keyword evidence="3" id="KW-1185">Reference proteome</keyword>
<dbReference type="PANTHER" id="PTHR33053">
    <property type="entry name" value="PROTEIN, PUTATIVE-RELATED"/>
    <property type="match status" value="1"/>
</dbReference>
<dbReference type="Proteomes" id="UP000014760">
    <property type="component" value="Unassembled WGS sequence"/>
</dbReference>
<reference evidence="1 3" key="2">
    <citation type="journal article" date="2013" name="Nature">
        <title>Insights into bilaterian evolution from three spiralian genomes.</title>
        <authorList>
            <person name="Simakov O."/>
            <person name="Marletaz F."/>
            <person name="Cho S.J."/>
            <person name="Edsinger-Gonzales E."/>
            <person name="Havlak P."/>
            <person name="Hellsten U."/>
            <person name="Kuo D.H."/>
            <person name="Larsson T."/>
            <person name="Lv J."/>
            <person name="Arendt D."/>
            <person name="Savage R."/>
            <person name="Osoegawa K."/>
            <person name="de Jong P."/>
            <person name="Grimwood J."/>
            <person name="Chapman J.A."/>
            <person name="Shapiro H."/>
            <person name="Aerts A."/>
            <person name="Otillar R.P."/>
            <person name="Terry A.Y."/>
            <person name="Boore J.L."/>
            <person name="Grigoriev I.V."/>
            <person name="Lindberg D.R."/>
            <person name="Seaver E.C."/>
            <person name="Weisblat D.A."/>
            <person name="Putnam N.H."/>
            <person name="Rokhsar D.S."/>
        </authorList>
    </citation>
    <scope>NUCLEOTIDE SEQUENCE</scope>
    <source>
        <strain evidence="1 3">I ESC-2004</strain>
    </source>
</reference>